<keyword evidence="4" id="KW-0804">Transcription</keyword>
<dbReference type="PANTHER" id="PTHR31190">
    <property type="entry name" value="DNA-BINDING DOMAIN"/>
    <property type="match status" value="1"/>
</dbReference>
<proteinExistence type="inferred from homology"/>
<evidence type="ECO:0000313" key="10">
    <source>
        <dbReference type="Proteomes" id="UP000436088"/>
    </source>
</evidence>
<organism evidence="9 10">
    <name type="scientific">Hibiscus syriacus</name>
    <name type="common">Rose of Sharon</name>
    <dbReference type="NCBI Taxonomy" id="106335"/>
    <lineage>
        <taxon>Eukaryota</taxon>
        <taxon>Viridiplantae</taxon>
        <taxon>Streptophyta</taxon>
        <taxon>Embryophyta</taxon>
        <taxon>Tracheophyta</taxon>
        <taxon>Spermatophyta</taxon>
        <taxon>Magnoliopsida</taxon>
        <taxon>eudicotyledons</taxon>
        <taxon>Gunneridae</taxon>
        <taxon>Pentapetalae</taxon>
        <taxon>rosids</taxon>
        <taxon>malvids</taxon>
        <taxon>Malvales</taxon>
        <taxon>Malvaceae</taxon>
        <taxon>Malvoideae</taxon>
        <taxon>Hibiscus</taxon>
    </lineage>
</organism>
<dbReference type="AlphaFoldDB" id="A0A6A2XVW0"/>
<feature type="domain" description="AP2/ERF" evidence="8">
    <location>
        <begin position="18"/>
        <end position="75"/>
    </location>
</feature>
<evidence type="ECO:0000256" key="5">
    <source>
        <dbReference type="ARBA" id="ARBA00023242"/>
    </source>
</evidence>
<comment type="subcellular location">
    <subcellularLocation>
        <location evidence="1">Nucleus</location>
    </subcellularLocation>
</comment>
<dbReference type="Proteomes" id="UP000436088">
    <property type="component" value="Unassembled WGS sequence"/>
</dbReference>
<reference evidence="9" key="1">
    <citation type="submission" date="2019-09" db="EMBL/GenBank/DDBJ databases">
        <title>Draft genome information of white flower Hibiscus syriacus.</title>
        <authorList>
            <person name="Kim Y.-M."/>
        </authorList>
    </citation>
    <scope>NUCLEOTIDE SEQUENCE [LARGE SCALE GENOMIC DNA]</scope>
    <source>
        <strain evidence="9">YM2019G1</strain>
    </source>
</reference>
<dbReference type="PANTHER" id="PTHR31190:SF134">
    <property type="entry name" value="ETHYLENE-RESPONSIVE TRANSCRIPTION FACTOR ERF098-LIKE"/>
    <property type="match status" value="1"/>
</dbReference>
<dbReference type="InterPro" id="IPR016177">
    <property type="entry name" value="DNA-bd_dom_sf"/>
</dbReference>
<evidence type="ECO:0000256" key="4">
    <source>
        <dbReference type="ARBA" id="ARBA00023163"/>
    </source>
</evidence>
<dbReference type="InterPro" id="IPR001471">
    <property type="entry name" value="AP2/ERF_dom"/>
</dbReference>
<protein>
    <submittedName>
        <fullName evidence="9">Integrase-type DNA-binding superfamily protein</fullName>
    </submittedName>
</protein>
<dbReference type="InterPro" id="IPR044808">
    <property type="entry name" value="ERF_plant"/>
</dbReference>
<dbReference type="GO" id="GO:0003677">
    <property type="term" value="F:DNA binding"/>
    <property type="evidence" value="ECO:0007669"/>
    <property type="project" value="UniProtKB-KW"/>
</dbReference>
<gene>
    <name evidence="9" type="ORF">F3Y22_tig00116951pilonHSYRG00107</name>
</gene>
<dbReference type="SUPFAM" id="SSF54171">
    <property type="entry name" value="DNA-binding domain"/>
    <property type="match status" value="1"/>
</dbReference>
<dbReference type="GO" id="GO:0009873">
    <property type="term" value="P:ethylene-activated signaling pathway"/>
    <property type="evidence" value="ECO:0007669"/>
    <property type="project" value="InterPro"/>
</dbReference>
<dbReference type="Gene3D" id="3.30.730.10">
    <property type="entry name" value="AP2/ERF domain"/>
    <property type="match status" value="1"/>
</dbReference>
<evidence type="ECO:0000256" key="3">
    <source>
        <dbReference type="ARBA" id="ARBA00023125"/>
    </source>
</evidence>
<dbReference type="InterPro" id="IPR036955">
    <property type="entry name" value="AP2/ERF_dom_sf"/>
</dbReference>
<evidence type="ECO:0000256" key="2">
    <source>
        <dbReference type="ARBA" id="ARBA00023015"/>
    </source>
</evidence>
<accession>A0A6A2XVW0</accession>
<evidence type="ECO:0000256" key="1">
    <source>
        <dbReference type="ARBA" id="ARBA00004123"/>
    </source>
</evidence>
<evidence type="ECO:0000313" key="9">
    <source>
        <dbReference type="EMBL" id="KAE8660427.1"/>
    </source>
</evidence>
<dbReference type="GO" id="GO:0005634">
    <property type="term" value="C:nucleus"/>
    <property type="evidence" value="ECO:0007669"/>
    <property type="project" value="UniProtKB-SubCell"/>
</dbReference>
<sequence length="129" mass="14892">MEASQGGKNRVNKNGDVRYRGFVGGHGRSPQLRYVIRRGMELDWLGTFETAEEAEWAYDRAAFAFRRHSAILDFPNEDQYQTPSFPPSSASSSRRNPHRERGSEVIEFEYLDNKLLEDLLDTQDDRHGL</sequence>
<dbReference type="GO" id="GO:0003700">
    <property type="term" value="F:DNA-binding transcription factor activity"/>
    <property type="evidence" value="ECO:0007669"/>
    <property type="project" value="InterPro"/>
</dbReference>
<comment type="similarity">
    <text evidence="6">Belongs to the AP2/ERF transcription factor family. ERF subfamily.</text>
</comment>
<comment type="caution">
    <text evidence="9">The sequence shown here is derived from an EMBL/GenBank/DDBJ whole genome shotgun (WGS) entry which is preliminary data.</text>
</comment>
<keyword evidence="3 9" id="KW-0238">DNA-binding</keyword>
<dbReference type="PROSITE" id="PS51032">
    <property type="entry name" value="AP2_ERF"/>
    <property type="match status" value="1"/>
</dbReference>
<evidence type="ECO:0000256" key="7">
    <source>
        <dbReference type="SAM" id="MobiDB-lite"/>
    </source>
</evidence>
<keyword evidence="2" id="KW-0805">Transcription regulation</keyword>
<feature type="region of interest" description="Disordered" evidence="7">
    <location>
        <begin position="76"/>
        <end position="103"/>
    </location>
</feature>
<name>A0A6A2XVW0_HIBSY</name>
<evidence type="ECO:0000256" key="6">
    <source>
        <dbReference type="ARBA" id="ARBA00024343"/>
    </source>
</evidence>
<dbReference type="SMART" id="SM00380">
    <property type="entry name" value="AP2"/>
    <property type="match status" value="1"/>
</dbReference>
<keyword evidence="10" id="KW-1185">Reference proteome</keyword>
<evidence type="ECO:0000259" key="8">
    <source>
        <dbReference type="PROSITE" id="PS51032"/>
    </source>
</evidence>
<keyword evidence="5" id="KW-0539">Nucleus</keyword>
<dbReference type="EMBL" id="VEPZ02001731">
    <property type="protein sequence ID" value="KAE8660427.1"/>
    <property type="molecule type" value="Genomic_DNA"/>
</dbReference>